<dbReference type="SUPFAM" id="SSF81665">
    <property type="entry name" value="Calcium ATPase, transmembrane domain M"/>
    <property type="match status" value="1"/>
</dbReference>
<keyword evidence="4 11" id="KW-0812">Transmembrane</keyword>
<feature type="transmembrane region" description="Helical" evidence="11">
    <location>
        <begin position="473"/>
        <end position="496"/>
    </location>
</feature>
<dbReference type="InterPro" id="IPR036412">
    <property type="entry name" value="HAD-like_sf"/>
</dbReference>
<dbReference type="SUPFAM" id="SSF81653">
    <property type="entry name" value="Calcium ATPase, transduction domain A"/>
    <property type="match status" value="1"/>
</dbReference>
<dbReference type="InterPro" id="IPR023214">
    <property type="entry name" value="HAD_sf"/>
</dbReference>
<dbReference type="NCBIfam" id="TIGR01494">
    <property type="entry name" value="ATPase_P-type"/>
    <property type="match status" value="1"/>
</dbReference>
<dbReference type="CDD" id="cd00371">
    <property type="entry name" value="HMA"/>
    <property type="match status" value="1"/>
</dbReference>
<dbReference type="GO" id="GO:0060003">
    <property type="term" value="P:copper ion export"/>
    <property type="evidence" value="ECO:0007669"/>
    <property type="project" value="UniProtKB-ARBA"/>
</dbReference>
<dbReference type="OrthoDB" id="1521937at2"/>
<keyword evidence="3 11" id="KW-1003">Cell membrane</keyword>
<dbReference type="GO" id="GO:0016887">
    <property type="term" value="F:ATP hydrolysis activity"/>
    <property type="evidence" value="ECO:0007669"/>
    <property type="project" value="InterPro"/>
</dbReference>
<evidence type="ECO:0000256" key="8">
    <source>
        <dbReference type="ARBA" id="ARBA00022967"/>
    </source>
</evidence>
<dbReference type="FunFam" id="2.70.150.10:FF:000020">
    <property type="entry name" value="Copper-exporting P-type ATPase A"/>
    <property type="match status" value="1"/>
</dbReference>
<proteinExistence type="inferred from homology"/>
<dbReference type="InterPro" id="IPR017969">
    <property type="entry name" value="Heavy-metal-associated_CS"/>
</dbReference>
<dbReference type="InterPro" id="IPR027256">
    <property type="entry name" value="P-typ_ATPase_IB"/>
</dbReference>
<accession>A0A7K1GME4</accession>
<dbReference type="AlphaFoldDB" id="A0A7K1GME4"/>
<evidence type="ECO:0000256" key="2">
    <source>
        <dbReference type="ARBA" id="ARBA00006024"/>
    </source>
</evidence>
<feature type="transmembrane region" description="Helical" evidence="11">
    <location>
        <begin position="819"/>
        <end position="838"/>
    </location>
</feature>
<dbReference type="Gene3D" id="2.70.150.10">
    <property type="entry name" value="Calcium-transporting ATPase, cytoplasmic transduction domain A"/>
    <property type="match status" value="1"/>
</dbReference>
<dbReference type="RefSeq" id="WP_155035983.1">
    <property type="nucleotide sequence ID" value="NZ_JBHTIG010000043.1"/>
</dbReference>
<dbReference type="EMBL" id="WMJY01000017">
    <property type="protein sequence ID" value="MTH29991.1"/>
    <property type="molecule type" value="Genomic_DNA"/>
</dbReference>
<dbReference type="GO" id="GO:0043682">
    <property type="term" value="F:P-type divalent copper transporter activity"/>
    <property type="evidence" value="ECO:0007669"/>
    <property type="project" value="TreeGrafter"/>
</dbReference>
<keyword evidence="14" id="KW-1185">Reference proteome</keyword>
<dbReference type="Gene3D" id="3.40.1110.10">
    <property type="entry name" value="Calcium-transporting ATPase, cytoplasmic domain N"/>
    <property type="match status" value="1"/>
</dbReference>
<dbReference type="PROSITE" id="PS00154">
    <property type="entry name" value="ATPASE_E1_E2"/>
    <property type="match status" value="1"/>
</dbReference>
<protein>
    <submittedName>
        <fullName evidence="13">Heavy metal translocating P-type ATPase</fullName>
    </submittedName>
</protein>
<dbReference type="InterPro" id="IPR008250">
    <property type="entry name" value="ATPase_P-typ_transduc_dom_A_sf"/>
</dbReference>
<dbReference type="PRINTS" id="PR00943">
    <property type="entry name" value="CUATPASE"/>
</dbReference>
<evidence type="ECO:0000256" key="9">
    <source>
        <dbReference type="ARBA" id="ARBA00022989"/>
    </source>
</evidence>
<name>A0A7K1GME4_9FLAO</name>
<dbReference type="Gene3D" id="3.40.50.1000">
    <property type="entry name" value="HAD superfamily/HAD-like"/>
    <property type="match status" value="1"/>
</dbReference>
<feature type="transmembrane region" description="Helical" evidence="11">
    <location>
        <begin position="289"/>
        <end position="308"/>
    </location>
</feature>
<evidence type="ECO:0000259" key="12">
    <source>
        <dbReference type="PROSITE" id="PS50846"/>
    </source>
</evidence>
<keyword evidence="9 11" id="KW-1133">Transmembrane helix</keyword>
<evidence type="ECO:0000256" key="6">
    <source>
        <dbReference type="ARBA" id="ARBA00022741"/>
    </source>
</evidence>
<feature type="transmembrane region" description="Helical" evidence="11">
    <location>
        <begin position="791"/>
        <end position="813"/>
    </location>
</feature>
<dbReference type="InterPro" id="IPR036163">
    <property type="entry name" value="HMA_dom_sf"/>
</dbReference>
<feature type="transmembrane region" description="Helical" evidence="11">
    <location>
        <begin position="222"/>
        <end position="242"/>
    </location>
</feature>
<dbReference type="InterPro" id="IPR023298">
    <property type="entry name" value="ATPase_P-typ_TM_dom_sf"/>
</dbReference>
<evidence type="ECO:0000256" key="10">
    <source>
        <dbReference type="ARBA" id="ARBA00023136"/>
    </source>
</evidence>
<dbReference type="Pfam" id="PF19335">
    <property type="entry name" value="HMBD"/>
    <property type="match status" value="2"/>
</dbReference>
<evidence type="ECO:0000256" key="3">
    <source>
        <dbReference type="ARBA" id="ARBA00022475"/>
    </source>
</evidence>
<evidence type="ECO:0000313" key="13">
    <source>
        <dbReference type="EMBL" id="MTH29991.1"/>
    </source>
</evidence>
<feature type="transmembrane region" description="Helical" evidence="11">
    <location>
        <begin position="254"/>
        <end position="277"/>
    </location>
</feature>
<feature type="transmembrane region" description="Helical" evidence="11">
    <location>
        <begin position="192"/>
        <end position="210"/>
    </location>
</feature>
<dbReference type="InterPro" id="IPR018303">
    <property type="entry name" value="ATPase_P-typ_P_site"/>
</dbReference>
<dbReference type="SFLD" id="SFLDF00027">
    <property type="entry name" value="p-type_atpase"/>
    <property type="match status" value="1"/>
</dbReference>
<dbReference type="GO" id="GO:0055070">
    <property type="term" value="P:copper ion homeostasis"/>
    <property type="evidence" value="ECO:0007669"/>
    <property type="project" value="TreeGrafter"/>
</dbReference>
<dbReference type="InterPro" id="IPR006121">
    <property type="entry name" value="HMA_dom"/>
</dbReference>
<dbReference type="NCBIfam" id="TIGR01525">
    <property type="entry name" value="ATPase-IB_hvy"/>
    <property type="match status" value="1"/>
</dbReference>
<dbReference type="Gene3D" id="3.30.70.100">
    <property type="match status" value="1"/>
</dbReference>
<dbReference type="Proteomes" id="UP000488936">
    <property type="component" value="Unassembled WGS sequence"/>
</dbReference>
<reference evidence="13 14" key="1">
    <citation type="journal article" date="2006" name="Int. J. Syst. Evol. Microbiol.">
        <title>Myroides pelagicus sp. nov., isolated from seawater in Thailand.</title>
        <authorList>
            <person name="Yoon J."/>
            <person name="Maneerat S."/>
            <person name="Kawai F."/>
            <person name="Yokota A."/>
        </authorList>
    </citation>
    <scope>NUCLEOTIDE SEQUENCE [LARGE SCALE GENOMIC DNA]</scope>
    <source>
        <strain evidence="13 14">SM1T</strain>
    </source>
</reference>
<evidence type="ECO:0000256" key="1">
    <source>
        <dbReference type="ARBA" id="ARBA00004651"/>
    </source>
</evidence>
<dbReference type="InterPro" id="IPR045800">
    <property type="entry name" value="HMBD"/>
</dbReference>
<comment type="caution">
    <text evidence="13">The sequence shown here is derived from an EMBL/GenBank/DDBJ whole genome shotgun (WGS) entry which is preliminary data.</text>
</comment>
<keyword evidence="10 11" id="KW-0472">Membrane</keyword>
<feature type="transmembrane region" description="Helical" evidence="11">
    <location>
        <begin position="448"/>
        <end position="467"/>
    </location>
</feature>
<dbReference type="Pfam" id="PF00122">
    <property type="entry name" value="E1-E2_ATPase"/>
    <property type="match status" value="1"/>
</dbReference>
<keyword evidence="8" id="KW-1278">Translocase</keyword>
<evidence type="ECO:0000256" key="7">
    <source>
        <dbReference type="ARBA" id="ARBA00022840"/>
    </source>
</evidence>
<dbReference type="CDD" id="cd02094">
    <property type="entry name" value="P-type_ATPase_Cu-like"/>
    <property type="match status" value="1"/>
</dbReference>
<dbReference type="InterPro" id="IPR044492">
    <property type="entry name" value="P_typ_ATPase_HD_dom"/>
</dbReference>
<evidence type="ECO:0000313" key="14">
    <source>
        <dbReference type="Proteomes" id="UP000488936"/>
    </source>
</evidence>
<dbReference type="PANTHER" id="PTHR43520:SF8">
    <property type="entry name" value="P-TYPE CU(+) TRANSPORTER"/>
    <property type="match status" value="1"/>
</dbReference>
<dbReference type="GO" id="GO:0005507">
    <property type="term" value="F:copper ion binding"/>
    <property type="evidence" value="ECO:0007669"/>
    <property type="project" value="TreeGrafter"/>
</dbReference>
<dbReference type="PROSITE" id="PS01047">
    <property type="entry name" value="HMA_1"/>
    <property type="match status" value="1"/>
</dbReference>
<dbReference type="SFLD" id="SFLDG00002">
    <property type="entry name" value="C1.7:_P-type_atpase_like"/>
    <property type="match status" value="1"/>
</dbReference>
<comment type="subcellular location">
    <subcellularLocation>
        <location evidence="1">Cell membrane</location>
        <topology evidence="1">Multi-pass membrane protein</topology>
    </subcellularLocation>
</comment>
<gene>
    <name evidence="13" type="ORF">GJV77_08705</name>
</gene>
<keyword evidence="5 11" id="KW-0479">Metal-binding</keyword>
<dbReference type="SFLD" id="SFLDS00003">
    <property type="entry name" value="Haloacid_Dehalogenase"/>
    <property type="match status" value="1"/>
</dbReference>
<evidence type="ECO:0000256" key="4">
    <source>
        <dbReference type="ARBA" id="ARBA00022692"/>
    </source>
</evidence>
<organism evidence="13 14">
    <name type="scientific">Myroides pelagicus</name>
    <dbReference type="NCBI Taxonomy" id="270914"/>
    <lineage>
        <taxon>Bacteria</taxon>
        <taxon>Pseudomonadati</taxon>
        <taxon>Bacteroidota</taxon>
        <taxon>Flavobacteriia</taxon>
        <taxon>Flavobacteriales</taxon>
        <taxon>Flavobacteriaceae</taxon>
        <taxon>Myroides</taxon>
    </lineage>
</organism>
<dbReference type="SUPFAM" id="SSF55008">
    <property type="entry name" value="HMA, heavy metal-associated domain"/>
    <property type="match status" value="1"/>
</dbReference>
<evidence type="ECO:0000256" key="11">
    <source>
        <dbReference type="RuleBase" id="RU362081"/>
    </source>
</evidence>
<comment type="similarity">
    <text evidence="2 11">Belongs to the cation transport ATPase (P-type) (TC 3.A.3) family. Type IB subfamily.</text>
</comment>
<dbReference type="PROSITE" id="PS50846">
    <property type="entry name" value="HMA_2"/>
    <property type="match status" value="1"/>
</dbReference>
<feature type="domain" description="HMA" evidence="12">
    <location>
        <begin position="1"/>
        <end position="69"/>
    </location>
</feature>
<dbReference type="GO" id="GO:0005524">
    <property type="term" value="F:ATP binding"/>
    <property type="evidence" value="ECO:0007669"/>
    <property type="project" value="UniProtKB-UniRule"/>
</dbReference>
<dbReference type="SUPFAM" id="SSF56784">
    <property type="entry name" value="HAD-like"/>
    <property type="match status" value="1"/>
</dbReference>
<sequence>MKKQYKVSGMSCNGCRTKVENTLNELHGIKAEVSLEQEQANIESHHEIDTLTLQKALLQKGNYILQEVVTKADGSQEILPPVEVSEEDLYQQEIPEGMADKAGKYFCPMLCEGDKVYDTNVGCPVCGMNLEQIPAPKIEKTVYYCPMLCEGDKTYDEPGNCPKCGMNLIAKTILIEEPEDTTYTDMLKKLRISVAFTIPVFILAMGTMIPGDPIGQVIPHHINNYLQLILTIPVVYACWMFFTRAWTSFKTWNLNMFSLIGLGAMAGLLFSIIALFFPNLFPDDFKGEHGIHLYFESVAVILTLVLVGQVMEAKAHSRTNSAIKELLKLAPSEATLITDTGEETIALEQIVKGNKLRVKPGEKIPVDGQIIEGHSNIDESMISGEPIPVDKSKGDQVVAGTINGNSTFVMIAEKVGDETLLAQIIEMVNSASRSRAPIQKLADKVAKYFVPIVVLIAITTFFLWKIWGPEPRLAYAFVNALAVLIIACPCALGLATPMSIMVGVGKGAQNGILIKNAEALETANKIDVLVTDKTGTLTEGKPSIEKIVSLSPSYTEEELLFLTASLNQNSEHALALSFIKKAKQQQLELSAVKFFNNITGKGIQGIVNKKRLSLGNIALMDTVQASVSIEIKKAVEKEQKLGKTISYIAEGNEIIGYTVLFDKIKESSKKAVQQLQQMGIEVVMITGDNPNTAKAVADELHITHFLAEAMPEDKLQEIKKLQESGKIVAMAGDGINDAPALAQANVGISMGTGTDVAIESTEITLLKGDLIGIPKAVQLSHGVMTNIKQNLFFAFIYNSVGIPIAAGLLYPIFGIVLSPMIAALAMSFSSVSVITNSLRLKNLKL</sequence>
<dbReference type="InterPro" id="IPR001757">
    <property type="entry name" value="P_typ_ATPase"/>
</dbReference>
<keyword evidence="7 11" id="KW-0067">ATP-binding</keyword>
<keyword evidence="6 11" id="KW-0547">Nucleotide-binding</keyword>
<dbReference type="NCBIfam" id="TIGR01511">
    <property type="entry name" value="ATPase-IB1_Cu"/>
    <property type="match status" value="1"/>
</dbReference>
<dbReference type="PRINTS" id="PR00119">
    <property type="entry name" value="CATATPASE"/>
</dbReference>
<dbReference type="GO" id="GO:0005886">
    <property type="term" value="C:plasma membrane"/>
    <property type="evidence" value="ECO:0007669"/>
    <property type="project" value="UniProtKB-SubCell"/>
</dbReference>
<dbReference type="InterPro" id="IPR023299">
    <property type="entry name" value="ATPase_P-typ_cyto_dom_N"/>
</dbReference>
<dbReference type="InterPro" id="IPR059000">
    <property type="entry name" value="ATPase_P-type_domA"/>
</dbReference>
<dbReference type="PANTHER" id="PTHR43520">
    <property type="entry name" value="ATP7, ISOFORM B"/>
    <property type="match status" value="1"/>
</dbReference>
<dbReference type="Pfam" id="PF00702">
    <property type="entry name" value="Hydrolase"/>
    <property type="match status" value="1"/>
</dbReference>
<evidence type="ECO:0000256" key="5">
    <source>
        <dbReference type="ARBA" id="ARBA00022723"/>
    </source>
</evidence>
<dbReference type="Pfam" id="PF00403">
    <property type="entry name" value="HMA"/>
    <property type="match status" value="1"/>
</dbReference>